<evidence type="ECO:0000313" key="1">
    <source>
        <dbReference type="EMBL" id="TKC01060.1"/>
    </source>
</evidence>
<accession>A0A4U1C581</accession>
<comment type="caution">
    <text evidence="1">The sequence shown here is derived from an EMBL/GenBank/DDBJ whole genome shotgun (WGS) entry which is preliminary data.</text>
</comment>
<dbReference type="Proteomes" id="UP000308181">
    <property type="component" value="Unassembled WGS sequence"/>
</dbReference>
<name>A0A4U1C581_9SPHI</name>
<dbReference type="Pfam" id="PF10985">
    <property type="entry name" value="DUF2805"/>
    <property type="match status" value="1"/>
</dbReference>
<dbReference type="OrthoDB" id="289296at2"/>
<sequence>MKIALKELTDKDIDRIIEMAWEDRTPFEAIELQFQLNEQAVIKLMRRELKPSSWRLWRERAHQVSHKHLKKRSSEIDRFKCTLQRQISFNKISKR</sequence>
<dbReference type="RefSeq" id="WP_136825265.1">
    <property type="nucleotide sequence ID" value="NZ_SWBP01000001.1"/>
</dbReference>
<reference evidence="1 2" key="1">
    <citation type="submission" date="2019-04" db="EMBL/GenBank/DDBJ databases">
        <title>Pedobacter sp. AR-3-17 sp. nov., isolated from Arctic soil.</title>
        <authorList>
            <person name="Dahal R.H."/>
            <person name="Kim D.-U."/>
        </authorList>
    </citation>
    <scope>NUCLEOTIDE SEQUENCE [LARGE SCALE GENOMIC DNA]</scope>
    <source>
        <strain evidence="1 2">AR-3-17</strain>
    </source>
</reference>
<organism evidence="1 2">
    <name type="scientific">Pedobacter cryophilus</name>
    <dbReference type="NCBI Taxonomy" id="2571271"/>
    <lineage>
        <taxon>Bacteria</taxon>
        <taxon>Pseudomonadati</taxon>
        <taxon>Bacteroidota</taxon>
        <taxon>Sphingobacteriia</taxon>
        <taxon>Sphingobacteriales</taxon>
        <taxon>Sphingobacteriaceae</taxon>
        <taxon>Pedobacter</taxon>
    </lineage>
</organism>
<keyword evidence="2" id="KW-1185">Reference proteome</keyword>
<dbReference type="NCBIfam" id="TIGR03643">
    <property type="entry name" value="TIGR03643 family protein"/>
    <property type="match status" value="1"/>
</dbReference>
<protein>
    <submittedName>
        <fullName evidence="1">TIGR03643 family protein</fullName>
    </submittedName>
</protein>
<dbReference type="AlphaFoldDB" id="A0A4U1C581"/>
<gene>
    <name evidence="1" type="ORF">FA046_05120</name>
</gene>
<dbReference type="EMBL" id="SWBP01000001">
    <property type="protein sequence ID" value="TKC01060.1"/>
    <property type="molecule type" value="Genomic_DNA"/>
</dbReference>
<dbReference type="InterPro" id="IPR019882">
    <property type="entry name" value="CHP03643"/>
</dbReference>
<evidence type="ECO:0000313" key="2">
    <source>
        <dbReference type="Proteomes" id="UP000308181"/>
    </source>
</evidence>
<proteinExistence type="predicted"/>